<dbReference type="EMBL" id="BAAANN010000007">
    <property type="protein sequence ID" value="GAA1952464.1"/>
    <property type="molecule type" value="Genomic_DNA"/>
</dbReference>
<dbReference type="Proteomes" id="UP001501116">
    <property type="component" value="Unassembled WGS sequence"/>
</dbReference>
<reference evidence="2" key="1">
    <citation type="journal article" date="2019" name="Int. J. Syst. Evol. Microbiol.">
        <title>The Global Catalogue of Microorganisms (GCM) 10K type strain sequencing project: providing services to taxonomists for standard genome sequencing and annotation.</title>
        <authorList>
            <consortium name="The Broad Institute Genomics Platform"/>
            <consortium name="The Broad Institute Genome Sequencing Center for Infectious Disease"/>
            <person name="Wu L."/>
            <person name="Ma J."/>
        </authorList>
    </citation>
    <scope>NUCLEOTIDE SEQUENCE [LARGE SCALE GENOMIC DNA]</scope>
    <source>
        <strain evidence="2">JCM 14545</strain>
    </source>
</reference>
<protein>
    <submittedName>
        <fullName evidence="1">Glycolipid-binding domain-containing protein</fullName>
    </submittedName>
</protein>
<evidence type="ECO:0000313" key="2">
    <source>
        <dbReference type="Proteomes" id="UP001501116"/>
    </source>
</evidence>
<dbReference type="InterPro" id="IPR009467">
    <property type="entry name" value="Glycolipid-bd_prot_put"/>
</dbReference>
<gene>
    <name evidence="1" type="ORF">GCM10009754_21840</name>
</gene>
<accession>A0ABP5BTT0</accession>
<keyword evidence="2" id="KW-1185">Reference proteome</keyword>
<comment type="caution">
    <text evidence="1">The sequence shown here is derived from an EMBL/GenBank/DDBJ whole genome shotgun (WGS) entry which is preliminary data.</text>
</comment>
<name>A0ABP5BTT0_9PSEU</name>
<proteinExistence type="predicted"/>
<dbReference type="SUPFAM" id="SSF159275">
    <property type="entry name" value="PA1994-like"/>
    <property type="match status" value="1"/>
</dbReference>
<sequence>MGFSAFPATAAWRHQGLRDGFEVVHFHRLGDGWRFTGCTTAVEEGQTWIVGYTITVDAKWATRRAEVRGHSATRVLEADGAGRWTVDGAYVPELDGCLDVDLESSAVTNTLPVHRLALADGATAEAPAAYVRARDLGVTTLAQTYRADGLSYDYRAPAFDFECRLSYDESGLVLDYPGIAVRAA</sequence>
<dbReference type="Pfam" id="PF06475">
    <property type="entry name" value="Glycolipid_bind"/>
    <property type="match status" value="1"/>
</dbReference>
<organism evidence="1 2">
    <name type="scientific">Amycolatopsis minnesotensis</name>
    <dbReference type="NCBI Taxonomy" id="337894"/>
    <lineage>
        <taxon>Bacteria</taxon>
        <taxon>Bacillati</taxon>
        <taxon>Actinomycetota</taxon>
        <taxon>Actinomycetes</taxon>
        <taxon>Pseudonocardiales</taxon>
        <taxon>Pseudonocardiaceae</taxon>
        <taxon>Amycolatopsis</taxon>
    </lineage>
</organism>
<evidence type="ECO:0000313" key="1">
    <source>
        <dbReference type="EMBL" id="GAA1952464.1"/>
    </source>
</evidence>